<dbReference type="EMBL" id="JAMKPW020000031">
    <property type="protein sequence ID" value="KAK8203360.1"/>
    <property type="molecule type" value="Genomic_DNA"/>
</dbReference>
<accession>A0ACC3S9X2</accession>
<evidence type="ECO:0000313" key="1">
    <source>
        <dbReference type="EMBL" id="KAK8203360.1"/>
    </source>
</evidence>
<comment type="caution">
    <text evidence="1">The sequence shown here is derived from an EMBL/GenBank/DDBJ whole genome shotgun (WGS) entry which is preliminary data.</text>
</comment>
<reference evidence="1" key="1">
    <citation type="submission" date="2024-02" db="EMBL/GenBank/DDBJ databases">
        <title>Metagenome Assembled Genome of Zalaria obscura JY119.</title>
        <authorList>
            <person name="Vighnesh L."/>
            <person name="Jagadeeshwari U."/>
            <person name="Venkata Ramana C."/>
            <person name="Sasikala C."/>
        </authorList>
    </citation>
    <scope>NUCLEOTIDE SEQUENCE</scope>
    <source>
        <strain evidence="1">JY119</strain>
    </source>
</reference>
<evidence type="ECO:0000313" key="2">
    <source>
        <dbReference type="Proteomes" id="UP001320706"/>
    </source>
</evidence>
<dbReference type="Proteomes" id="UP001320706">
    <property type="component" value="Unassembled WGS sequence"/>
</dbReference>
<proteinExistence type="predicted"/>
<organism evidence="1 2">
    <name type="scientific">Zalaria obscura</name>
    <dbReference type="NCBI Taxonomy" id="2024903"/>
    <lineage>
        <taxon>Eukaryota</taxon>
        <taxon>Fungi</taxon>
        <taxon>Dikarya</taxon>
        <taxon>Ascomycota</taxon>
        <taxon>Pezizomycotina</taxon>
        <taxon>Dothideomycetes</taxon>
        <taxon>Dothideomycetidae</taxon>
        <taxon>Dothideales</taxon>
        <taxon>Zalariaceae</taxon>
        <taxon>Zalaria</taxon>
    </lineage>
</organism>
<name>A0ACC3S9X2_9PEZI</name>
<gene>
    <name evidence="1" type="ORF">M8818_005338</name>
</gene>
<protein>
    <submittedName>
        <fullName evidence="1">Uncharacterized protein</fullName>
    </submittedName>
</protein>
<keyword evidence="2" id="KW-1185">Reference proteome</keyword>
<sequence>MAYTGASARKKQLEAAAKARLIGAHGSGSQQSREHSRSVGGSLTDDVAASLNTVELSVRGFLPVGPRLSVTLRPNSKEIPVMTLDNHQLPSHRSILAAAKGSTPLAVDAEARLVSTWYRLGLRARNATGQDLVELVESIFGIEF</sequence>